<dbReference type="OrthoDB" id="9777133at2"/>
<dbReference type="InterPro" id="IPR005583">
    <property type="entry name" value="YaaA"/>
</dbReference>
<evidence type="ECO:0000313" key="3">
    <source>
        <dbReference type="Proteomes" id="UP000321580"/>
    </source>
</evidence>
<dbReference type="EMBL" id="VOOR01000024">
    <property type="protein sequence ID" value="TXB62752.1"/>
    <property type="molecule type" value="Genomic_DNA"/>
</dbReference>
<dbReference type="NCBIfam" id="NF002542">
    <property type="entry name" value="PRK02101.1-3"/>
    <property type="match status" value="1"/>
</dbReference>
<dbReference type="NCBIfam" id="NF002543">
    <property type="entry name" value="PRK02101.1-4"/>
    <property type="match status" value="1"/>
</dbReference>
<dbReference type="HAMAP" id="MF_00652">
    <property type="entry name" value="UPF0246"/>
    <property type="match status" value="1"/>
</dbReference>
<evidence type="ECO:0000256" key="1">
    <source>
        <dbReference type="HAMAP-Rule" id="MF_00652"/>
    </source>
</evidence>
<dbReference type="RefSeq" id="WP_147167854.1">
    <property type="nucleotide sequence ID" value="NZ_VOOR01000024.1"/>
</dbReference>
<name>A0A5C6RMZ2_9BACT</name>
<dbReference type="GO" id="GO:0033194">
    <property type="term" value="P:response to hydroperoxide"/>
    <property type="evidence" value="ECO:0007669"/>
    <property type="project" value="TreeGrafter"/>
</dbReference>
<organism evidence="2 3">
    <name type="scientific">Phaeodactylibacter luteus</name>
    <dbReference type="NCBI Taxonomy" id="1564516"/>
    <lineage>
        <taxon>Bacteria</taxon>
        <taxon>Pseudomonadati</taxon>
        <taxon>Bacteroidota</taxon>
        <taxon>Saprospiria</taxon>
        <taxon>Saprospirales</taxon>
        <taxon>Haliscomenobacteraceae</taxon>
        <taxon>Phaeodactylibacter</taxon>
    </lineage>
</organism>
<dbReference type="Proteomes" id="UP000321580">
    <property type="component" value="Unassembled WGS sequence"/>
</dbReference>
<accession>A0A5C6RMZ2</accession>
<protein>
    <recommendedName>
        <fullName evidence="1">UPF0246 protein FRY97_12375</fullName>
    </recommendedName>
</protein>
<evidence type="ECO:0000313" key="2">
    <source>
        <dbReference type="EMBL" id="TXB62752.1"/>
    </source>
</evidence>
<dbReference type="GO" id="GO:0005829">
    <property type="term" value="C:cytosol"/>
    <property type="evidence" value="ECO:0007669"/>
    <property type="project" value="TreeGrafter"/>
</dbReference>
<sequence>MLFLISPAKTLDFSAAATDKHTQPRSLAHSQGLIDILKQKTEAELMKLMKISEDLATVNRERYQDFEAPFDLSNAKQALLAFKGDVYTGLGADDFSAAELDYAQRHLRILSGLYGLLRPLDLMQPYRLEMGTRLKTAKGKNLYEYWGSSITNLINDDLAKEGHKAVVNLASNEYFSAVQPKELKAELYQVAFKEYRNGGYKIIAFFAKKARGMMCRYAVKNNIAEPEELKGFDMDGYAFNEGLSGPREFVFTRES</sequence>
<dbReference type="Pfam" id="PF03883">
    <property type="entry name" value="H2O2_YaaD"/>
    <property type="match status" value="1"/>
</dbReference>
<dbReference type="AlphaFoldDB" id="A0A5C6RMZ2"/>
<reference evidence="2 3" key="1">
    <citation type="submission" date="2019-08" db="EMBL/GenBank/DDBJ databases">
        <title>Genome of Phaeodactylibacter luteus.</title>
        <authorList>
            <person name="Bowman J.P."/>
        </authorList>
    </citation>
    <scope>NUCLEOTIDE SEQUENCE [LARGE SCALE GENOMIC DNA]</scope>
    <source>
        <strain evidence="2 3">KCTC 42180</strain>
    </source>
</reference>
<comment type="caution">
    <text evidence="2">The sequence shown here is derived from an EMBL/GenBank/DDBJ whole genome shotgun (WGS) entry which is preliminary data.</text>
</comment>
<proteinExistence type="inferred from homology"/>
<dbReference type="PANTHER" id="PTHR30283:SF4">
    <property type="entry name" value="PEROXIDE STRESS RESISTANCE PROTEIN YAAA"/>
    <property type="match status" value="1"/>
</dbReference>
<gene>
    <name evidence="2" type="primary">yaaA</name>
    <name evidence="2" type="ORF">FRY97_12375</name>
</gene>
<keyword evidence="3" id="KW-1185">Reference proteome</keyword>
<comment type="similarity">
    <text evidence="1">Belongs to the UPF0246 family.</text>
</comment>
<dbReference type="PANTHER" id="PTHR30283">
    <property type="entry name" value="PEROXIDE STRESS RESPONSE PROTEIN YAAA"/>
    <property type="match status" value="1"/>
</dbReference>